<gene>
    <name evidence="2" type="ORF">H8B09_21595</name>
</gene>
<evidence type="ECO:0000313" key="3">
    <source>
        <dbReference type="Proteomes" id="UP000609346"/>
    </source>
</evidence>
<evidence type="ECO:0008006" key="4">
    <source>
        <dbReference type="Google" id="ProtNLM"/>
    </source>
</evidence>
<sequence>MYTVQAGPFVLNLEIAIYLIAGMLGMLGMRISMRQHEDKSKIAGFAMNAVLIWLLVWKGSLLLFSPSEVLSNLWSLIYYSGGEKGAWLASTLSASYMMIRLTQAGLGARRSGMLLTVMIFGWTSVYYAVQAMLLDESIMPHSLLASGTFLLFVILIVARTAEISLKTIWLWYGLGRAAVSFMEPDERSVLYGFGAEQLVWLLFSSGVLLLIIQSERAIRLRGKAQRED</sequence>
<dbReference type="RefSeq" id="WP_191205636.1">
    <property type="nucleotide sequence ID" value="NZ_JACXZA010000005.1"/>
</dbReference>
<name>A0ABR8MZQ7_9BACL</name>
<keyword evidence="1" id="KW-0472">Membrane</keyword>
<feature type="transmembrane region" description="Helical" evidence="1">
    <location>
        <begin position="188"/>
        <end position="212"/>
    </location>
</feature>
<feature type="transmembrane region" description="Helical" evidence="1">
    <location>
        <begin position="15"/>
        <end position="33"/>
    </location>
</feature>
<proteinExistence type="predicted"/>
<keyword evidence="1" id="KW-0812">Transmembrane</keyword>
<evidence type="ECO:0000256" key="1">
    <source>
        <dbReference type="SAM" id="Phobius"/>
    </source>
</evidence>
<feature type="transmembrane region" description="Helical" evidence="1">
    <location>
        <begin position="113"/>
        <end position="132"/>
    </location>
</feature>
<feature type="transmembrane region" description="Helical" evidence="1">
    <location>
        <begin position="45"/>
        <end position="65"/>
    </location>
</feature>
<reference evidence="2 3" key="1">
    <citation type="submission" date="2020-09" db="EMBL/GenBank/DDBJ databases">
        <title>Paenibacillus sp. strain PR3 16S rRNA gene Genome sequencing and assembly.</title>
        <authorList>
            <person name="Kim J."/>
        </authorList>
    </citation>
    <scope>NUCLEOTIDE SEQUENCE [LARGE SCALE GENOMIC DNA]</scope>
    <source>
        <strain evidence="2 3">PR3</strain>
    </source>
</reference>
<organism evidence="2 3">
    <name type="scientific">Paenibacillus terricola</name>
    <dbReference type="NCBI Taxonomy" id="2763503"/>
    <lineage>
        <taxon>Bacteria</taxon>
        <taxon>Bacillati</taxon>
        <taxon>Bacillota</taxon>
        <taxon>Bacilli</taxon>
        <taxon>Bacillales</taxon>
        <taxon>Paenibacillaceae</taxon>
        <taxon>Paenibacillus</taxon>
    </lineage>
</organism>
<dbReference type="Proteomes" id="UP000609346">
    <property type="component" value="Unassembled WGS sequence"/>
</dbReference>
<evidence type="ECO:0000313" key="2">
    <source>
        <dbReference type="EMBL" id="MBD3921378.1"/>
    </source>
</evidence>
<protein>
    <recommendedName>
        <fullName evidence="4">Diacylglyceryl transferase</fullName>
    </recommendedName>
</protein>
<feature type="transmembrane region" description="Helical" evidence="1">
    <location>
        <begin position="138"/>
        <end position="158"/>
    </location>
</feature>
<comment type="caution">
    <text evidence="2">The sequence shown here is derived from an EMBL/GenBank/DDBJ whole genome shotgun (WGS) entry which is preliminary data.</text>
</comment>
<keyword evidence="1" id="KW-1133">Transmembrane helix</keyword>
<dbReference type="EMBL" id="JACXZA010000005">
    <property type="protein sequence ID" value="MBD3921378.1"/>
    <property type="molecule type" value="Genomic_DNA"/>
</dbReference>
<accession>A0ABR8MZQ7</accession>
<keyword evidence="3" id="KW-1185">Reference proteome</keyword>